<protein>
    <submittedName>
        <fullName evidence="1">Uncharacterized protein</fullName>
    </submittedName>
</protein>
<gene>
    <name evidence="1" type="ORF">BSL78_16238</name>
</gene>
<dbReference type="AlphaFoldDB" id="A0A2G8KFW4"/>
<name>A0A2G8KFW4_STIJA</name>
<proteinExistence type="predicted"/>
<accession>A0A2G8KFW4</accession>
<evidence type="ECO:0000313" key="2">
    <source>
        <dbReference type="Proteomes" id="UP000230750"/>
    </source>
</evidence>
<keyword evidence="2" id="KW-1185">Reference proteome</keyword>
<dbReference type="Proteomes" id="UP000230750">
    <property type="component" value="Unassembled WGS sequence"/>
</dbReference>
<reference evidence="1 2" key="1">
    <citation type="journal article" date="2017" name="PLoS Biol.">
        <title>The sea cucumber genome provides insights into morphological evolution and visceral regeneration.</title>
        <authorList>
            <person name="Zhang X."/>
            <person name="Sun L."/>
            <person name="Yuan J."/>
            <person name="Sun Y."/>
            <person name="Gao Y."/>
            <person name="Zhang L."/>
            <person name="Li S."/>
            <person name="Dai H."/>
            <person name="Hamel J.F."/>
            <person name="Liu C."/>
            <person name="Yu Y."/>
            <person name="Liu S."/>
            <person name="Lin W."/>
            <person name="Guo K."/>
            <person name="Jin S."/>
            <person name="Xu P."/>
            <person name="Storey K.B."/>
            <person name="Huan P."/>
            <person name="Zhang T."/>
            <person name="Zhou Y."/>
            <person name="Zhang J."/>
            <person name="Lin C."/>
            <person name="Li X."/>
            <person name="Xing L."/>
            <person name="Huo D."/>
            <person name="Sun M."/>
            <person name="Wang L."/>
            <person name="Mercier A."/>
            <person name="Li F."/>
            <person name="Yang H."/>
            <person name="Xiang J."/>
        </authorList>
    </citation>
    <scope>NUCLEOTIDE SEQUENCE [LARGE SCALE GENOMIC DNA]</scope>
    <source>
        <strain evidence="1">Shaxun</strain>
        <tissue evidence="1">Muscle</tissue>
    </source>
</reference>
<comment type="caution">
    <text evidence="1">The sequence shown here is derived from an EMBL/GenBank/DDBJ whole genome shotgun (WGS) entry which is preliminary data.</text>
</comment>
<dbReference type="EMBL" id="MRZV01000615">
    <property type="protein sequence ID" value="PIK46891.1"/>
    <property type="molecule type" value="Genomic_DNA"/>
</dbReference>
<organism evidence="1 2">
    <name type="scientific">Stichopus japonicus</name>
    <name type="common">Sea cucumber</name>
    <dbReference type="NCBI Taxonomy" id="307972"/>
    <lineage>
        <taxon>Eukaryota</taxon>
        <taxon>Metazoa</taxon>
        <taxon>Echinodermata</taxon>
        <taxon>Eleutherozoa</taxon>
        <taxon>Echinozoa</taxon>
        <taxon>Holothuroidea</taxon>
        <taxon>Aspidochirotacea</taxon>
        <taxon>Aspidochirotida</taxon>
        <taxon>Stichopodidae</taxon>
        <taxon>Apostichopus</taxon>
    </lineage>
</organism>
<sequence>MITIACLHLTMAFKECDGYTILLQSGLSLCPLVTLEKIHIETEKEGNEPRTISEIQLTNIFRFALRCQSVKELSLIISILLSHVFRRLQIWTKDSNLQQNCTLQLLKNASNNDIPIFHLELLQSFSKADAGNIILCSGLQLSCPVSLKKLSIDTYEEGRELTETEVVGILMFAQQSQRLEELMFLFCLLPPSIAVRIIPSILKSRKVKVTWLPYDSGKIYDLNLESGQWMHIPSLFELKRKLILDSPHNCWSDFVTSYWLGIPEVWQGTDCQKARERKLKVPDDDTLTPLLAATSA</sequence>
<evidence type="ECO:0000313" key="1">
    <source>
        <dbReference type="EMBL" id="PIK46891.1"/>
    </source>
</evidence>